<dbReference type="Pfam" id="PF00319">
    <property type="entry name" value="SRF-TF"/>
    <property type="match status" value="1"/>
</dbReference>
<dbReference type="Gramene" id="NC14G0175350.1">
    <property type="protein sequence ID" value="NC14G0175350.1:cds"/>
    <property type="gene ID" value="NC14G0175350"/>
</dbReference>
<name>A0A5K0ZN04_9MAGN</name>
<keyword evidence="4" id="KW-0804">Transcription</keyword>
<dbReference type="PROSITE" id="PS50066">
    <property type="entry name" value="MADS_BOX_2"/>
    <property type="match status" value="1"/>
</dbReference>
<dbReference type="PANTHER" id="PTHR11945">
    <property type="entry name" value="MADS BOX PROTEIN"/>
    <property type="match status" value="1"/>
</dbReference>
<evidence type="ECO:0000256" key="1">
    <source>
        <dbReference type="ARBA" id="ARBA00004123"/>
    </source>
</evidence>
<gene>
    <name evidence="9" type="ORF">NYM_LOCUS10968</name>
    <name evidence="8" type="ORF">NYM_LOCUS10969</name>
</gene>
<comment type="subcellular location">
    <subcellularLocation>
        <location evidence="1">Nucleus</location>
    </subcellularLocation>
</comment>
<accession>A0A5K0ZN04</accession>
<dbReference type="CDD" id="cd00120">
    <property type="entry name" value="MADS"/>
    <property type="match status" value="1"/>
</dbReference>
<organism evidence="9">
    <name type="scientific">Nymphaea colorata</name>
    <name type="common">pocket water lily</name>
    <dbReference type="NCBI Taxonomy" id="210225"/>
    <lineage>
        <taxon>Eukaryota</taxon>
        <taxon>Viridiplantae</taxon>
        <taxon>Streptophyta</taxon>
        <taxon>Embryophyta</taxon>
        <taxon>Tracheophyta</taxon>
        <taxon>Spermatophyta</taxon>
        <taxon>Magnoliopsida</taxon>
        <taxon>Nymphaeales</taxon>
        <taxon>Nymphaeaceae</taxon>
        <taxon>Nymphaea</taxon>
    </lineage>
</organism>
<dbReference type="GO" id="GO:0045893">
    <property type="term" value="P:positive regulation of DNA-templated transcription"/>
    <property type="evidence" value="ECO:0007669"/>
    <property type="project" value="UniProtKB-ARBA"/>
</dbReference>
<evidence type="ECO:0000256" key="3">
    <source>
        <dbReference type="ARBA" id="ARBA00023125"/>
    </source>
</evidence>
<evidence type="ECO:0000313" key="9">
    <source>
        <dbReference type="EMBL" id="VVV91858.1"/>
    </source>
</evidence>
<protein>
    <recommendedName>
        <fullName evidence="7">MADS-box domain-containing protein</fullName>
    </recommendedName>
</protein>
<dbReference type="GO" id="GO:0005634">
    <property type="term" value="C:nucleus"/>
    <property type="evidence" value="ECO:0007669"/>
    <property type="project" value="UniProtKB-SubCell"/>
</dbReference>
<evidence type="ECO:0000259" key="7">
    <source>
        <dbReference type="PROSITE" id="PS50066"/>
    </source>
</evidence>
<dbReference type="GO" id="GO:0000978">
    <property type="term" value="F:RNA polymerase II cis-regulatory region sequence-specific DNA binding"/>
    <property type="evidence" value="ECO:0007669"/>
    <property type="project" value="TreeGrafter"/>
</dbReference>
<evidence type="ECO:0000256" key="6">
    <source>
        <dbReference type="SAM" id="MobiDB-lite"/>
    </source>
</evidence>
<evidence type="ECO:0000256" key="2">
    <source>
        <dbReference type="ARBA" id="ARBA00023015"/>
    </source>
</evidence>
<evidence type="ECO:0000256" key="4">
    <source>
        <dbReference type="ARBA" id="ARBA00023163"/>
    </source>
</evidence>
<evidence type="ECO:0000256" key="5">
    <source>
        <dbReference type="ARBA" id="ARBA00023242"/>
    </source>
</evidence>
<dbReference type="SUPFAM" id="SSF55455">
    <property type="entry name" value="SRF-like"/>
    <property type="match status" value="1"/>
</dbReference>
<dbReference type="InterPro" id="IPR002100">
    <property type="entry name" value="TF_MADSbox"/>
</dbReference>
<dbReference type="Gene3D" id="3.40.1810.10">
    <property type="entry name" value="Transcription factor, MADS-box"/>
    <property type="match status" value="1"/>
</dbReference>
<feature type="region of interest" description="Disordered" evidence="6">
    <location>
        <begin position="170"/>
        <end position="191"/>
    </location>
</feature>
<keyword evidence="3" id="KW-0238">DNA-binding</keyword>
<feature type="compositionally biased region" description="Polar residues" evidence="6">
    <location>
        <begin position="114"/>
        <end position="130"/>
    </location>
</feature>
<sequence>MVGRRKISMGFISDQRKRHVTFSNRRKGLFKKAQELGCLTGATIGIVCFASEAGNAFTFSYPPPADDQEGDDGHRQLFSVMQQYCEQEVGLRAPSRTITATRSQPLKTRPSVVESKSISEQNSGTGLPQSVGGNDLWESLESLHGAVVSFSDAGSYDFGSSSNCVVEGEQEVGLQMQSKDKAETPLPDSSLGQSMVEEQQSVDSTLYGSVSCSSFFDSSSLPPPPSIDALLSSPPPSFGWNDGLDSLEMDEFEGALILSPLFS</sequence>
<dbReference type="EMBL" id="LR721779">
    <property type="protein sequence ID" value="VVV91858.1"/>
    <property type="molecule type" value="Genomic_DNA"/>
</dbReference>
<dbReference type="AlphaFoldDB" id="A0A5K0ZN04"/>
<feature type="region of interest" description="Disordered" evidence="6">
    <location>
        <begin position="96"/>
        <end position="130"/>
    </location>
</feature>
<dbReference type="GO" id="GO:0046983">
    <property type="term" value="F:protein dimerization activity"/>
    <property type="evidence" value="ECO:0007669"/>
    <property type="project" value="InterPro"/>
</dbReference>
<feature type="domain" description="MADS-box" evidence="7">
    <location>
        <begin position="2"/>
        <end position="51"/>
    </location>
</feature>
<dbReference type="Gramene" id="NC14G0175340.1">
    <property type="protein sequence ID" value="NC14G0175340.1:cds"/>
    <property type="gene ID" value="NC14G0175340"/>
</dbReference>
<dbReference type="SMART" id="SM00432">
    <property type="entry name" value="MADS"/>
    <property type="match status" value="1"/>
</dbReference>
<reference evidence="9" key="1">
    <citation type="submission" date="2019-09" db="EMBL/GenBank/DDBJ databases">
        <authorList>
            <person name="Zhang L."/>
        </authorList>
    </citation>
    <scope>NUCLEOTIDE SEQUENCE</scope>
</reference>
<proteinExistence type="predicted"/>
<keyword evidence="5" id="KW-0539">Nucleus</keyword>
<dbReference type="PRINTS" id="PR00404">
    <property type="entry name" value="MADSDOMAIN"/>
</dbReference>
<dbReference type="GO" id="GO:0000981">
    <property type="term" value="F:DNA-binding transcription factor activity, RNA polymerase II-specific"/>
    <property type="evidence" value="ECO:0007669"/>
    <property type="project" value="TreeGrafter"/>
</dbReference>
<evidence type="ECO:0000313" key="8">
    <source>
        <dbReference type="EMBL" id="VVV89531.1"/>
    </source>
</evidence>
<dbReference type="EMBL" id="LR721779">
    <property type="protein sequence ID" value="VVV89531.1"/>
    <property type="molecule type" value="Genomic_DNA"/>
</dbReference>
<feature type="compositionally biased region" description="Polar residues" evidence="6">
    <location>
        <begin position="96"/>
        <end position="106"/>
    </location>
</feature>
<dbReference type="InterPro" id="IPR036879">
    <property type="entry name" value="TF_MADSbox_sf"/>
</dbReference>
<keyword evidence="2" id="KW-0805">Transcription regulation</keyword>
<dbReference type="PANTHER" id="PTHR11945:SF534">
    <property type="entry name" value="MYOCYTE-SPECIFIC ENHANCER FACTOR 2"/>
    <property type="match status" value="1"/>
</dbReference>